<dbReference type="Proteomes" id="UP000245207">
    <property type="component" value="Unassembled WGS sequence"/>
</dbReference>
<evidence type="ECO:0000313" key="3">
    <source>
        <dbReference type="Proteomes" id="UP000245207"/>
    </source>
</evidence>
<dbReference type="EMBL" id="PKPP01005312">
    <property type="protein sequence ID" value="PWA60612.1"/>
    <property type="molecule type" value="Genomic_DNA"/>
</dbReference>
<dbReference type="PANTHER" id="PTHR34835">
    <property type="entry name" value="OS07G0283600 PROTEIN-RELATED"/>
    <property type="match status" value="1"/>
</dbReference>
<organism evidence="2 3">
    <name type="scientific">Artemisia annua</name>
    <name type="common">Sweet wormwood</name>
    <dbReference type="NCBI Taxonomy" id="35608"/>
    <lineage>
        <taxon>Eukaryota</taxon>
        <taxon>Viridiplantae</taxon>
        <taxon>Streptophyta</taxon>
        <taxon>Embryophyta</taxon>
        <taxon>Tracheophyta</taxon>
        <taxon>Spermatophyta</taxon>
        <taxon>Magnoliopsida</taxon>
        <taxon>eudicotyledons</taxon>
        <taxon>Gunneridae</taxon>
        <taxon>Pentapetalae</taxon>
        <taxon>asterids</taxon>
        <taxon>campanulids</taxon>
        <taxon>Asterales</taxon>
        <taxon>Asteraceae</taxon>
        <taxon>Asteroideae</taxon>
        <taxon>Anthemideae</taxon>
        <taxon>Artemisiinae</taxon>
        <taxon>Artemisia</taxon>
    </lineage>
</organism>
<protein>
    <submittedName>
        <fullName evidence="2">Uncharacterized protein</fullName>
    </submittedName>
</protein>
<evidence type="ECO:0000313" key="2">
    <source>
        <dbReference type="EMBL" id="PWA60612.1"/>
    </source>
</evidence>
<comment type="caution">
    <text evidence="2">The sequence shown here is derived from an EMBL/GenBank/DDBJ whole genome shotgun (WGS) entry which is preliminary data.</text>
</comment>
<keyword evidence="1" id="KW-0175">Coiled coil</keyword>
<accession>A0A2U1MHA7</accession>
<dbReference type="AlphaFoldDB" id="A0A2U1MHA7"/>
<name>A0A2U1MHA7_ARTAN</name>
<keyword evidence="3" id="KW-1185">Reference proteome</keyword>
<dbReference type="PANTHER" id="PTHR34835:SF90">
    <property type="entry name" value="AMINOTRANSFERASE-LIKE PLANT MOBILE DOMAIN-CONTAINING PROTEIN"/>
    <property type="match status" value="1"/>
</dbReference>
<proteinExistence type="predicted"/>
<gene>
    <name evidence="2" type="ORF">CTI12_AA376930</name>
</gene>
<sequence>MLKNDVLENVKSSEDIPNIDWCTLIWDYIKGSKEKWDDRTHENWYYGPHVTFTLIYLHYTEFDEMDVPRKYPAIKYWNSELIEERQKKEMARDAIGMVMVIEEDEENEENENQKLKQARKRGCEERSWAAKATSRERGLQKRLELAWIDMI</sequence>
<reference evidence="2 3" key="1">
    <citation type="journal article" date="2018" name="Mol. Plant">
        <title>The genome of Artemisia annua provides insight into the evolution of Asteraceae family and artemisinin biosynthesis.</title>
        <authorList>
            <person name="Shen Q."/>
            <person name="Zhang L."/>
            <person name="Liao Z."/>
            <person name="Wang S."/>
            <person name="Yan T."/>
            <person name="Shi P."/>
            <person name="Liu M."/>
            <person name="Fu X."/>
            <person name="Pan Q."/>
            <person name="Wang Y."/>
            <person name="Lv Z."/>
            <person name="Lu X."/>
            <person name="Zhang F."/>
            <person name="Jiang W."/>
            <person name="Ma Y."/>
            <person name="Chen M."/>
            <person name="Hao X."/>
            <person name="Li L."/>
            <person name="Tang Y."/>
            <person name="Lv G."/>
            <person name="Zhou Y."/>
            <person name="Sun X."/>
            <person name="Brodelius P.E."/>
            <person name="Rose J.K.C."/>
            <person name="Tang K."/>
        </authorList>
    </citation>
    <scope>NUCLEOTIDE SEQUENCE [LARGE SCALE GENOMIC DNA]</scope>
    <source>
        <strain evidence="3">cv. Huhao1</strain>
        <tissue evidence="2">Leaf</tissue>
    </source>
</reference>
<feature type="coiled-coil region" evidence="1">
    <location>
        <begin position="98"/>
        <end position="125"/>
    </location>
</feature>
<evidence type="ECO:0000256" key="1">
    <source>
        <dbReference type="SAM" id="Coils"/>
    </source>
</evidence>